<dbReference type="RefSeq" id="WP_161931850.1">
    <property type="nucleotide sequence ID" value="NZ_CP047901.1"/>
</dbReference>
<evidence type="ECO:0000313" key="4">
    <source>
        <dbReference type="EMBL" id="QHO63470.1"/>
    </source>
</evidence>
<organism evidence="4 5">
    <name type="scientific">Candidatus Chazhemtobacterium aquaticus</name>
    <dbReference type="NCBI Taxonomy" id="2715735"/>
    <lineage>
        <taxon>Bacteria</taxon>
        <taxon>Candidatus Chazhemtobacteraceae</taxon>
        <taxon>Candidatus Chazhemtobacterium</taxon>
    </lineage>
</organism>
<keyword evidence="5" id="KW-1185">Reference proteome</keyword>
<keyword evidence="2" id="KW-0328">Glycosyltransferase</keyword>
<proteinExistence type="inferred from homology"/>
<dbReference type="AlphaFoldDB" id="A0A857NAT2"/>
<dbReference type="Pfam" id="PF13641">
    <property type="entry name" value="Glyco_tranf_2_3"/>
    <property type="match status" value="1"/>
</dbReference>
<reference evidence="5" key="1">
    <citation type="journal article" date="2020" name="Microorganisms">
        <title>Complete Genome of a Member of a New Bacterial Lineage in the Microgenomates Group Reveals an Unusual Nucleotide Composition Disparity Between Two Strands of DNA and Limited Metabolic Potential.</title>
        <authorList>
            <person name="Kadnikov V.V."/>
            <person name="Mardanov A.V."/>
            <person name="Beletsky A.V."/>
            <person name="Karnachuk O.V."/>
            <person name="Ravin N.V."/>
        </authorList>
    </citation>
    <scope>NUCLEOTIDE SEQUENCE [LARGE SCALE GENOMIC DNA]</scope>
</reference>
<evidence type="ECO:0000256" key="1">
    <source>
        <dbReference type="ARBA" id="ARBA00006739"/>
    </source>
</evidence>
<evidence type="ECO:0000256" key="3">
    <source>
        <dbReference type="ARBA" id="ARBA00022679"/>
    </source>
</evidence>
<dbReference type="EMBL" id="CP047901">
    <property type="protein sequence ID" value="QHO63470.1"/>
    <property type="molecule type" value="Genomic_DNA"/>
</dbReference>
<dbReference type="InterPro" id="IPR029044">
    <property type="entry name" value="Nucleotide-diphossugar_trans"/>
</dbReference>
<protein>
    <submittedName>
        <fullName evidence="4">Glycosyl transferase family 2</fullName>
    </submittedName>
</protein>
<gene>
    <name evidence="4" type="ORF">MICH65_0489</name>
</gene>
<evidence type="ECO:0000256" key="2">
    <source>
        <dbReference type="ARBA" id="ARBA00022676"/>
    </source>
</evidence>
<comment type="similarity">
    <text evidence="1">Belongs to the glycosyltransferase 2 family.</text>
</comment>
<keyword evidence="3 4" id="KW-0808">Transferase</keyword>
<dbReference type="Gene3D" id="3.90.550.10">
    <property type="entry name" value="Spore Coat Polysaccharide Biosynthesis Protein SpsA, Chain A"/>
    <property type="match status" value="1"/>
</dbReference>
<evidence type="ECO:0000313" key="5">
    <source>
        <dbReference type="Proteomes" id="UP000463983"/>
    </source>
</evidence>
<dbReference type="PANTHER" id="PTHR43179:SF12">
    <property type="entry name" value="GALACTOFURANOSYLTRANSFERASE GLFT2"/>
    <property type="match status" value="1"/>
</dbReference>
<dbReference type="Proteomes" id="UP000463983">
    <property type="component" value="Chromosome"/>
</dbReference>
<dbReference type="SUPFAM" id="SSF53448">
    <property type="entry name" value="Nucleotide-diphospho-sugar transferases"/>
    <property type="match status" value="1"/>
</dbReference>
<name>A0A857NAT2_9BACT</name>
<sequence>MRLAVVILNYNTPGDTIACLKTLKQAKIPKGLYVETTLVDNASTDDSVDLIKSKFPEVRLIENITNQGFAGGNNVGIKAALEENPTHILLLNPDTLIDQNFFVSILNSAITNPKVGIVTPLIYFAKGYEFHQKYAKNELGRVVWSAGGRIDWANVYGTNAHVDEVDQGQFEKIEDTDFATGACMLIRRQVIDQIGLLNQNYFLYLEDLEFSQRAKRAGWRIVFDPSIKLWHKVSQSSGIGSSLNDYFITRNRLLFGLRYAPLRTKLALLREAIRFLIFGRPAQKTAVADFFTFKLGRGSFLGRQT</sequence>
<dbReference type="CDD" id="cd04186">
    <property type="entry name" value="GT_2_like_c"/>
    <property type="match status" value="1"/>
</dbReference>
<dbReference type="GO" id="GO:0016757">
    <property type="term" value="F:glycosyltransferase activity"/>
    <property type="evidence" value="ECO:0007669"/>
    <property type="project" value="UniProtKB-KW"/>
</dbReference>
<dbReference type="PANTHER" id="PTHR43179">
    <property type="entry name" value="RHAMNOSYLTRANSFERASE WBBL"/>
    <property type="match status" value="1"/>
</dbReference>
<dbReference type="KEGG" id="caqa:MICH65_0489"/>
<accession>A0A857NAT2</accession>